<dbReference type="EMBL" id="BAAFZP010000002">
    <property type="protein sequence ID" value="GAB1584076.1"/>
    <property type="molecule type" value="Genomic_DNA"/>
</dbReference>
<dbReference type="CDD" id="cd00093">
    <property type="entry name" value="HTH_XRE"/>
    <property type="match status" value="1"/>
</dbReference>
<dbReference type="Pfam" id="PF01381">
    <property type="entry name" value="HTH_3"/>
    <property type="match status" value="1"/>
</dbReference>
<dbReference type="Proteomes" id="UP001628091">
    <property type="component" value="Unassembled WGS sequence"/>
</dbReference>
<proteinExistence type="predicted"/>
<dbReference type="Gene3D" id="1.10.260.40">
    <property type="entry name" value="lambda repressor-like DNA-binding domains"/>
    <property type="match status" value="1"/>
</dbReference>
<evidence type="ECO:0000313" key="2">
    <source>
        <dbReference type="EMBL" id="GAB1584076.1"/>
    </source>
</evidence>
<protein>
    <submittedName>
        <fullName evidence="2">Helix-turn-helix domain-containing protein</fullName>
    </submittedName>
</protein>
<feature type="domain" description="HTH cro/C1-type" evidence="1">
    <location>
        <begin position="7"/>
        <end position="58"/>
    </location>
</feature>
<dbReference type="SMART" id="SM00530">
    <property type="entry name" value="HTH_XRE"/>
    <property type="match status" value="1"/>
</dbReference>
<organism evidence="2 3">
    <name type="scientific">Phyllobacterium phragmitis</name>
    <dbReference type="NCBI Taxonomy" id="2670329"/>
    <lineage>
        <taxon>Bacteria</taxon>
        <taxon>Pseudomonadati</taxon>
        <taxon>Pseudomonadota</taxon>
        <taxon>Alphaproteobacteria</taxon>
        <taxon>Hyphomicrobiales</taxon>
        <taxon>Phyllobacteriaceae</taxon>
        <taxon>Phyllobacterium</taxon>
    </lineage>
</organism>
<evidence type="ECO:0000259" key="1">
    <source>
        <dbReference type="PROSITE" id="PS50943"/>
    </source>
</evidence>
<sequence length="74" mass="8002">MEQCRGARAMLGWSQADLAKAANVSRQTIADFERGAHLPISNNLTSIVEAFRKAGIEFIPENGGGVGVRFKNRA</sequence>
<dbReference type="InterPro" id="IPR010982">
    <property type="entry name" value="Lambda_DNA-bd_dom_sf"/>
</dbReference>
<evidence type="ECO:0000313" key="3">
    <source>
        <dbReference type="Proteomes" id="UP001628091"/>
    </source>
</evidence>
<gene>
    <name evidence="2" type="ORF">PPNSA23_40190</name>
</gene>
<dbReference type="PROSITE" id="PS50943">
    <property type="entry name" value="HTH_CROC1"/>
    <property type="match status" value="1"/>
</dbReference>
<dbReference type="SUPFAM" id="SSF47413">
    <property type="entry name" value="lambda repressor-like DNA-binding domains"/>
    <property type="match status" value="1"/>
</dbReference>
<name>A0ABQ0H567_9HYPH</name>
<dbReference type="InterPro" id="IPR001387">
    <property type="entry name" value="Cro/C1-type_HTH"/>
</dbReference>
<dbReference type="RefSeq" id="WP_407867159.1">
    <property type="nucleotide sequence ID" value="NZ_BAAFZP010000002.1"/>
</dbReference>
<accession>A0ABQ0H567</accession>
<comment type="caution">
    <text evidence="2">The sequence shown here is derived from an EMBL/GenBank/DDBJ whole genome shotgun (WGS) entry which is preliminary data.</text>
</comment>
<reference evidence="2 3" key="1">
    <citation type="submission" date="2024-10" db="EMBL/GenBank/DDBJ databases">
        <title>Isolation, draft genome sequencing and identification of Phyllobacterium sp. NSA23, isolated from leaf soil.</title>
        <authorList>
            <person name="Akita H."/>
        </authorList>
    </citation>
    <scope>NUCLEOTIDE SEQUENCE [LARGE SCALE GENOMIC DNA]</scope>
    <source>
        <strain evidence="2 3">NSA23</strain>
    </source>
</reference>
<keyword evidence="3" id="KW-1185">Reference proteome</keyword>